<evidence type="ECO:0000259" key="3">
    <source>
        <dbReference type="Pfam" id="PF13231"/>
    </source>
</evidence>
<dbReference type="GO" id="GO:0016757">
    <property type="term" value="F:glycosyltransferase activity"/>
    <property type="evidence" value="ECO:0007669"/>
    <property type="project" value="UniProtKB-KW"/>
</dbReference>
<evidence type="ECO:0000256" key="1">
    <source>
        <dbReference type="SAM" id="MobiDB-lite"/>
    </source>
</evidence>
<evidence type="ECO:0000256" key="2">
    <source>
        <dbReference type="SAM" id="Phobius"/>
    </source>
</evidence>
<sequence>MSHGSSSLLSRLLPSSSAAGARVYDRVAWVWLAAALVTVLATFRQYGVTWDEAWHLAYGYRISQWYTSGFTDTGALTYRINYLYGGGYDLLGAIFRAIAVPMEGFPAIHLLGGLVGVLGLMGVWKLGRALAGPRAGLLALVMLTLHPVWWGHMFNNPKDSPFAVAYAWSLYYMVVAIGELPRPSRGTLAKLAVAIGLALSVRIAGLILLCFLALVLGLFAAHAAWLRRSWAALAAHVRRALAIGAGVTAGAWAVMLIGWPWAQLDPLTRPFIALRRMSSFDAHQRKMPFADEYLWNYEIGWDYLPHYFGFQTPELVLVMLAVGTVWGVAALLRRGGRPEHVRPALALLLLGMSIFVPPVYAVYKGSPLYDGYRHFLFVVPPMVALAAVANEALIVRLRRRWARAAAWALTGALLLDLLAQSIRLHPHQVVYFNRFIGGVAGAIGHYDTDYYGNTNPEAMLGMQRWLWDNERETYLDSVYYFTGCLSGKAMHLHVPSNFRSFKTRPGEQYSDFSVGYLRDRCDTRFPDAPQIFAVERDGGVLNVVKDLRGRPISHRTEKGARKRLPPPKPAAEAAPTVSDKDQEVSG</sequence>
<dbReference type="EC" id="2.4.-.-" evidence="4"/>
<organism evidence="4 5">
    <name type="scientific">Nannocystis punicea</name>
    <dbReference type="NCBI Taxonomy" id="2995304"/>
    <lineage>
        <taxon>Bacteria</taxon>
        <taxon>Pseudomonadati</taxon>
        <taxon>Myxococcota</taxon>
        <taxon>Polyangia</taxon>
        <taxon>Nannocystales</taxon>
        <taxon>Nannocystaceae</taxon>
        <taxon>Nannocystis</taxon>
    </lineage>
</organism>
<keyword evidence="4" id="KW-0328">Glycosyltransferase</keyword>
<gene>
    <name evidence="4" type="ORF">O0S08_39845</name>
</gene>
<feature type="transmembrane region" description="Helical" evidence="2">
    <location>
        <begin position="130"/>
        <end position="150"/>
    </location>
</feature>
<feature type="transmembrane region" description="Helical" evidence="2">
    <location>
        <begin position="28"/>
        <end position="46"/>
    </location>
</feature>
<evidence type="ECO:0000313" key="5">
    <source>
        <dbReference type="Proteomes" id="UP001164459"/>
    </source>
</evidence>
<keyword evidence="2" id="KW-0472">Membrane</keyword>
<evidence type="ECO:0000313" key="4">
    <source>
        <dbReference type="EMBL" id="WAS92372.1"/>
    </source>
</evidence>
<dbReference type="Pfam" id="PF13231">
    <property type="entry name" value="PMT_2"/>
    <property type="match status" value="1"/>
</dbReference>
<feature type="transmembrane region" description="Helical" evidence="2">
    <location>
        <begin position="240"/>
        <end position="262"/>
    </location>
</feature>
<dbReference type="RefSeq" id="WP_269034721.1">
    <property type="nucleotide sequence ID" value="NZ_CP114040.1"/>
</dbReference>
<feature type="domain" description="Glycosyltransferase RgtA/B/C/D-like" evidence="3">
    <location>
        <begin position="104"/>
        <end position="236"/>
    </location>
</feature>
<proteinExistence type="predicted"/>
<feature type="transmembrane region" description="Helical" evidence="2">
    <location>
        <begin position="344"/>
        <end position="363"/>
    </location>
</feature>
<feature type="transmembrane region" description="Helical" evidence="2">
    <location>
        <begin position="104"/>
        <end position="124"/>
    </location>
</feature>
<accession>A0ABY7GZP5</accession>
<dbReference type="InterPro" id="IPR038731">
    <property type="entry name" value="RgtA/B/C-like"/>
</dbReference>
<keyword evidence="5" id="KW-1185">Reference proteome</keyword>
<name>A0ABY7GZP5_9BACT</name>
<dbReference type="Proteomes" id="UP001164459">
    <property type="component" value="Chromosome"/>
</dbReference>
<keyword evidence="2" id="KW-1133">Transmembrane helix</keyword>
<keyword evidence="2" id="KW-0812">Transmembrane</keyword>
<feature type="transmembrane region" description="Helical" evidence="2">
    <location>
        <begin position="375"/>
        <end position="394"/>
    </location>
</feature>
<feature type="transmembrane region" description="Helical" evidence="2">
    <location>
        <begin position="315"/>
        <end position="332"/>
    </location>
</feature>
<feature type="region of interest" description="Disordered" evidence="1">
    <location>
        <begin position="551"/>
        <end position="586"/>
    </location>
</feature>
<reference evidence="4" key="1">
    <citation type="submission" date="2022-11" db="EMBL/GenBank/DDBJ databases">
        <title>Minimal conservation of predation-associated metabolite biosynthetic gene clusters underscores biosynthetic potential of Myxococcota including descriptions for ten novel species: Archangium lansinium sp. nov., Myxococcus landrumus sp. nov., Nannocystis bai.</title>
        <authorList>
            <person name="Ahearne A."/>
            <person name="Stevens C."/>
            <person name="Dowd S."/>
        </authorList>
    </citation>
    <scope>NUCLEOTIDE SEQUENCE</scope>
    <source>
        <strain evidence="4">Fl3</strain>
    </source>
</reference>
<protein>
    <submittedName>
        <fullName evidence="4">Glycosyltransferase family 39 protein</fullName>
        <ecNumber evidence="4">2.4.-.-</ecNumber>
    </submittedName>
</protein>
<dbReference type="EMBL" id="CP114040">
    <property type="protein sequence ID" value="WAS92372.1"/>
    <property type="molecule type" value="Genomic_DNA"/>
</dbReference>
<feature type="transmembrane region" description="Helical" evidence="2">
    <location>
        <begin position="192"/>
        <end position="219"/>
    </location>
</feature>
<keyword evidence="4" id="KW-0808">Transferase</keyword>